<comment type="similarity">
    <text evidence="5">Belongs to the FMN-dependent alpha-hydroxy acid dehydrogenase family.</text>
</comment>
<gene>
    <name evidence="11" type="ORF">SAMN02744037_00453</name>
</gene>
<dbReference type="PROSITE" id="PS51349">
    <property type="entry name" value="FMN_HYDROXY_ACID_DH_2"/>
    <property type="match status" value="1"/>
</dbReference>
<feature type="active site" description="Proton acceptor" evidence="8">
    <location>
        <position position="236"/>
    </location>
</feature>
<evidence type="ECO:0000313" key="12">
    <source>
        <dbReference type="Proteomes" id="UP000242497"/>
    </source>
</evidence>
<evidence type="ECO:0000256" key="9">
    <source>
        <dbReference type="PIRSR" id="PIRSR000138-2"/>
    </source>
</evidence>
<feature type="binding site" evidence="9">
    <location>
        <position position="234"/>
    </location>
    <ligand>
        <name>FMN</name>
        <dbReference type="ChEBI" id="CHEBI:58210"/>
    </ligand>
</feature>
<keyword evidence="12" id="KW-1185">Reference proteome</keyword>
<dbReference type="GO" id="GO:0010181">
    <property type="term" value="F:FMN binding"/>
    <property type="evidence" value="ECO:0007669"/>
    <property type="project" value="InterPro"/>
</dbReference>
<dbReference type="SUPFAM" id="SSF51395">
    <property type="entry name" value="FMN-linked oxidoreductases"/>
    <property type="match status" value="1"/>
</dbReference>
<name>A0A1M6KRR0_9FIRM</name>
<evidence type="ECO:0000256" key="6">
    <source>
        <dbReference type="ARBA" id="ARBA00029513"/>
    </source>
</evidence>
<dbReference type="InterPro" id="IPR013785">
    <property type="entry name" value="Aldolase_TIM"/>
</dbReference>
<evidence type="ECO:0000256" key="3">
    <source>
        <dbReference type="ARBA" id="ARBA00022643"/>
    </source>
</evidence>
<dbReference type="GO" id="GO:0016853">
    <property type="term" value="F:isomerase activity"/>
    <property type="evidence" value="ECO:0007669"/>
    <property type="project" value="UniProtKB-KW"/>
</dbReference>
<evidence type="ECO:0000256" key="2">
    <source>
        <dbReference type="ARBA" id="ARBA00022630"/>
    </source>
</evidence>
<organism evidence="11 12">
    <name type="scientific">Tepidibacter formicigenes DSM 15518</name>
    <dbReference type="NCBI Taxonomy" id="1123349"/>
    <lineage>
        <taxon>Bacteria</taxon>
        <taxon>Bacillati</taxon>
        <taxon>Bacillota</taxon>
        <taxon>Clostridia</taxon>
        <taxon>Peptostreptococcales</taxon>
        <taxon>Peptostreptococcaceae</taxon>
        <taxon>Tepidibacter</taxon>
    </lineage>
</organism>
<dbReference type="GO" id="GO:0016491">
    <property type="term" value="F:oxidoreductase activity"/>
    <property type="evidence" value="ECO:0007669"/>
    <property type="project" value="UniProtKB-KW"/>
</dbReference>
<comment type="cofactor">
    <cofactor evidence="1">
        <name>FMN</name>
        <dbReference type="ChEBI" id="CHEBI:58210"/>
    </cofactor>
</comment>
<comment type="catalytic activity">
    <reaction evidence="7">
        <text>(S)-lactate + O2 = pyruvate + H2O2</text>
        <dbReference type="Rhea" id="RHEA:55868"/>
        <dbReference type="ChEBI" id="CHEBI:15361"/>
        <dbReference type="ChEBI" id="CHEBI:15379"/>
        <dbReference type="ChEBI" id="CHEBI:16240"/>
        <dbReference type="ChEBI" id="CHEBI:16651"/>
    </reaction>
    <physiologicalReaction direction="left-to-right" evidence="7">
        <dbReference type="Rhea" id="RHEA:55869"/>
    </physiologicalReaction>
</comment>
<evidence type="ECO:0000256" key="5">
    <source>
        <dbReference type="ARBA" id="ARBA00024042"/>
    </source>
</evidence>
<keyword evidence="11" id="KW-0413">Isomerase</keyword>
<keyword evidence="4" id="KW-0560">Oxidoreductase</keyword>
<evidence type="ECO:0000256" key="1">
    <source>
        <dbReference type="ARBA" id="ARBA00001917"/>
    </source>
</evidence>
<dbReference type="InterPro" id="IPR037396">
    <property type="entry name" value="FMN_HAD"/>
</dbReference>
<feature type="binding site" evidence="9">
    <location>
        <position position="236"/>
    </location>
    <ligand>
        <name>FMN</name>
        <dbReference type="ChEBI" id="CHEBI:58210"/>
    </ligand>
</feature>
<accession>A0A1M6KRR0</accession>
<keyword evidence="2 9" id="KW-0285">Flavoprotein</keyword>
<reference evidence="12" key="1">
    <citation type="submission" date="2016-11" db="EMBL/GenBank/DDBJ databases">
        <authorList>
            <person name="Varghese N."/>
            <person name="Submissions S."/>
        </authorList>
    </citation>
    <scope>NUCLEOTIDE SEQUENCE [LARGE SCALE GENOMIC DNA]</scope>
    <source>
        <strain evidence="12">DSM 15518</strain>
    </source>
</reference>
<dbReference type="STRING" id="1123349.SAMN02744037_00453"/>
<sequence>MDIKELKKLARERMKGYCRVCKECNGIACAGEVPGMGGKGTGESFKRNYEALKNVKLALKTIHDAKDPDMSTEIFGQKLDLPLITAPVTGSSINMGGFLTEAEYSDDVVLGSIEAGTFAMTGDSGNPQFYIDGLNSITKANGIGIPIIKPRENSKIIENIRKAEEVGVIGVGVDIDGAGLITMALHGQPVGPKTVEELKELTSSTKLPFILKGIMSVEEAELAVEVGASAIVVSNHGGRVLDYTLGAAEVLPKIAKAVKGKITILADGNVRNGVDILKYIALGADAVLAARPIIWGAYGGRKEGVKLVIENFKNELKQAMILTGCKDIKSIDKSKIINLNEQI</sequence>
<dbReference type="Pfam" id="PF01070">
    <property type="entry name" value="FMN_dh"/>
    <property type="match status" value="2"/>
</dbReference>
<dbReference type="RefSeq" id="WP_072886866.1">
    <property type="nucleotide sequence ID" value="NZ_FRAE01000008.1"/>
</dbReference>
<dbReference type="EMBL" id="FRAE01000008">
    <property type="protein sequence ID" value="SHJ61638.1"/>
    <property type="molecule type" value="Genomic_DNA"/>
</dbReference>
<dbReference type="Proteomes" id="UP000242497">
    <property type="component" value="Unassembled WGS sequence"/>
</dbReference>
<feature type="binding site" evidence="9">
    <location>
        <begin position="267"/>
        <end position="271"/>
    </location>
    <ligand>
        <name>FMN</name>
        <dbReference type="ChEBI" id="CHEBI:58210"/>
    </ligand>
</feature>
<dbReference type="PIRSF" id="PIRSF000138">
    <property type="entry name" value="Al-hdrx_acd_dh"/>
    <property type="match status" value="1"/>
</dbReference>
<feature type="binding site" evidence="9">
    <location>
        <position position="239"/>
    </location>
    <ligand>
        <name>glyoxylate</name>
        <dbReference type="ChEBI" id="CHEBI:36655"/>
    </ligand>
</feature>
<protein>
    <recommendedName>
        <fullName evidence="6">L-lactate oxidase</fullName>
    </recommendedName>
</protein>
<dbReference type="PANTHER" id="PTHR10578">
    <property type="entry name" value="S -2-HYDROXY-ACID OXIDASE-RELATED"/>
    <property type="match status" value="1"/>
</dbReference>
<evidence type="ECO:0000256" key="4">
    <source>
        <dbReference type="ARBA" id="ARBA00023002"/>
    </source>
</evidence>
<dbReference type="PANTHER" id="PTHR10578:SF107">
    <property type="entry name" value="2-HYDROXYACID OXIDASE 1"/>
    <property type="match status" value="1"/>
</dbReference>
<proteinExistence type="inferred from homology"/>
<keyword evidence="3 9" id="KW-0288">FMN</keyword>
<dbReference type="InterPro" id="IPR000262">
    <property type="entry name" value="FMN-dep_DH"/>
</dbReference>
<dbReference type="InterPro" id="IPR012133">
    <property type="entry name" value="Alpha-hydoxy_acid_DH_FMN"/>
</dbReference>
<dbReference type="CDD" id="cd02809">
    <property type="entry name" value="alpha_hydroxyacid_oxid_FMN"/>
    <property type="match status" value="1"/>
</dbReference>
<dbReference type="OrthoDB" id="9770452at2"/>
<evidence type="ECO:0000256" key="8">
    <source>
        <dbReference type="PIRSR" id="PIRSR000138-1"/>
    </source>
</evidence>
<feature type="binding site" evidence="9">
    <location>
        <position position="212"/>
    </location>
    <ligand>
        <name>FMN</name>
        <dbReference type="ChEBI" id="CHEBI:58210"/>
    </ligand>
</feature>
<feature type="domain" description="FMN hydroxy acid dehydrogenase" evidence="10">
    <location>
        <begin position="37"/>
        <end position="341"/>
    </location>
</feature>
<evidence type="ECO:0000256" key="7">
    <source>
        <dbReference type="ARBA" id="ARBA00048754"/>
    </source>
</evidence>
<evidence type="ECO:0000313" key="11">
    <source>
        <dbReference type="EMBL" id="SHJ61638.1"/>
    </source>
</evidence>
<evidence type="ECO:0000259" key="10">
    <source>
        <dbReference type="PROSITE" id="PS51349"/>
    </source>
</evidence>
<dbReference type="AlphaFoldDB" id="A0A1M6KRR0"/>
<dbReference type="Gene3D" id="3.20.20.70">
    <property type="entry name" value="Aldolase class I"/>
    <property type="match status" value="1"/>
</dbReference>